<dbReference type="InterPro" id="IPR016032">
    <property type="entry name" value="Sig_transdc_resp-reg_C-effctor"/>
</dbReference>
<dbReference type="RefSeq" id="WP_345332718.1">
    <property type="nucleotide sequence ID" value="NZ_BAABHN010000038.1"/>
</dbReference>
<keyword evidence="2" id="KW-0597">Phosphoprotein</keyword>
<dbReference type="SUPFAM" id="SSF52172">
    <property type="entry name" value="CheY-like"/>
    <property type="match status" value="1"/>
</dbReference>
<feature type="modified residue" description="4-aspartylphosphate" evidence="2">
    <location>
        <position position="54"/>
    </location>
</feature>
<evidence type="ECO:0000313" key="6">
    <source>
        <dbReference type="Proteomes" id="UP001595909"/>
    </source>
</evidence>
<dbReference type="PROSITE" id="PS00622">
    <property type="entry name" value="HTH_LUXR_1"/>
    <property type="match status" value="1"/>
</dbReference>
<organism evidence="5 6">
    <name type="scientific">Actinomycetospora chibensis</name>
    <dbReference type="NCBI Taxonomy" id="663606"/>
    <lineage>
        <taxon>Bacteria</taxon>
        <taxon>Bacillati</taxon>
        <taxon>Actinomycetota</taxon>
        <taxon>Actinomycetes</taxon>
        <taxon>Pseudonocardiales</taxon>
        <taxon>Pseudonocardiaceae</taxon>
        <taxon>Actinomycetospora</taxon>
    </lineage>
</organism>
<dbReference type="Gene3D" id="3.40.50.2300">
    <property type="match status" value="1"/>
</dbReference>
<dbReference type="Pfam" id="PF00196">
    <property type="entry name" value="GerE"/>
    <property type="match status" value="1"/>
</dbReference>
<dbReference type="InterPro" id="IPR001789">
    <property type="entry name" value="Sig_transdc_resp-reg_receiver"/>
</dbReference>
<reference evidence="6" key="1">
    <citation type="journal article" date="2019" name="Int. J. Syst. Evol. Microbiol.">
        <title>The Global Catalogue of Microorganisms (GCM) 10K type strain sequencing project: providing services to taxonomists for standard genome sequencing and annotation.</title>
        <authorList>
            <consortium name="The Broad Institute Genomics Platform"/>
            <consortium name="The Broad Institute Genome Sequencing Center for Infectious Disease"/>
            <person name="Wu L."/>
            <person name="Ma J."/>
        </authorList>
    </citation>
    <scope>NUCLEOTIDE SEQUENCE [LARGE SCALE GENOMIC DNA]</scope>
    <source>
        <strain evidence="6">CCUG 50347</strain>
    </source>
</reference>
<dbReference type="CDD" id="cd06170">
    <property type="entry name" value="LuxR_C_like"/>
    <property type="match status" value="1"/>
</dbReference>
<dbReference type="InterPro" id="IPR039420">
    <property type="entry name" value="WalR-like"/>
</dbReference>
<protein>
    <submittedName>
        <fullName evidence="5">LuxR C-terminal-related transcriptional regulator</fullName>
    </submittedName>
</protein>
<evidence type="ECO:0000256" key="1">
    <source>
        <dbReference type="ARBA" id="ARBA00023125"/>
    </source>
</evidence>
<dbReference type="PRINTS" id="PR00038">
    <property type="entry name" value="HTHLUXR"/>
</dbReference>
<accession>A0ABV9RLX2</accession>
<dbReference type="PROSITE" id="PS50110">
    <property type="entry name" value="RESPONSE_REGULATORY"/>
    <property type="match status" value="1"/>
</dbReference>
<keyword evidence="6" id="KW-1185">Reference proteome</keyword>
<comment type="caution">
    <text evidence="5">The sequence shown here is derived from an EMBL/GenBank/DDBJ whole genome shotgun (WGS) entry which is preliminary data.</text>
</comment>
<dbReference type="InterPro" id="IPR011006">
    <property type="entry name" value="CheY-like_superfamily"/>
</dbReference>
<dbReference type="PANTHER" id="PTHR43214">
    <property type="entry name" value="TWO-COMPONENT RESPONSE REGULATOR"/>
    <property type="match status" value="1"/>
</dbReference>
<dbReference type="InterPro" id="IPR000792">
    <property type="entry name" value="Tscrpt_reg_LuxR_C"/>
</dbReference>
<feature type="domain" description="Response regulatory" evidence="4">
    <location>
        <begin position="5"/>
        <end position="119"/>
    </location>
</feature>
<evidence type="ECO:0000256" key="2">
    <source>
        <dbReference type="PROSITE-ProRule" id="PRU00169"/>
    </source>
</evidence>
<name>A0ABV9RLX2_9PSEU</name>
<sequence length="248" mass="27022">MRPVQVLVVADRLLHDLLVARWSGEPSLTVVVPARADEAWDDLAARRADVVVLDLALRPSRWERAVELLRERPGGPRVVVLAEPGDDDSACDAARAGASGWLPSGSSVEDLAETVRLVHDGHGVYPSRLLATVLDGLRHDVAEARRPTGRLSALTEREVEVLRALVEGLSARDIADHLDVAVNTVRTHTHRIFRKLGVHGRLEAVRIARAERLAPLAEVSGVTASSTPSRPVRLVREQEDDVGRIVDP</sequence>
<dbReference type="EMBL" id="JBHSIM010000038">
    <property type="protein sequence ID" value="MFC4834152.1"/>
    <property type="molecule type" value="Genomic_DNA"/>
</dbReference>
<dbReference type="SMART" id="SM00421">
    <property type="entry name" value="HTH_LUXR"/>
    <property type="match status" value="1"/>
</dbReference>
<dbReference type="SUPFAM" id="SSF46894">
    <property type="entry name" value="C-terminal effector domain of the bipartite response regulators"/>
    <property type="match status" value="1"/>
</dbReference>
<evidence type="ECO:0000259" key="3">
    <source>
        <dbReference type="PROSITE" id="PS50043"/>
    </source>
</evidence>
<evidence type="ECO:0000259" key="4">
    <source>
        <dbReference type="PROSITE" id="PS50110"/>
    </source>
</evidence>
<keyword evidence="1" id="KW-0238">DNA-binding</keyword>
<proteinExistence type="predicted"/>
<evidence type="ECO:0000313" key="5">
    <source>
        <dbReference type="EMBL" id="MFC4834152.1"/>
    </source>
</evidence>
<feature type="domain" description="HTH luxR-type" evidence="3">
    <location>
        <begin position="147"/>
        <end position="212"/>
    </location>
</feature>
<gene>
    <name evidence="5" type="ORF">ACFPEL_17180</name>
</gene>
<dbReference type="PROSITE" id="PS50043">
    <property type="entry name" value="HTH_LUXR_2"/>
    <property type="match status" value="1"/>
</dbReference>
<dbReference type="Proteomes" id="UP001595909">
    <property type="component" value="Unassembled WGS sequence"/>
</dbReference>